<gene>
    <name evidence="7" type="ORF">EWH46_15270</name>
</gene>
<dbReference type="SUPFAM" id="SSF52833">
    <property type="entry name" value="Thioredoxin-like"/>
    <property type="match status" value="1"/>
</dbReference>
<feature type="domain" description="Thioredoxin" evidence="6">
    <location>
        <begin position="48"/>
        <end position="227"/>
    </location>
</feature>
<dbReference type="InterPro" id="IPR006311">
    <property type="entry name" value="TAT_signal"/>
</dbReference>
<evidence type="ECO:0000256" key="5">
    <source>
        <dbReference type="SAM" id="MobiDB-lite"/>
    </source>
</evidence>
<keyword evidence="4" id="KW-1015">Disulfide bond</keyword>
<organism evidence="7 8">
    <name type="scientific">Sphaerotilus sulfidivorans</name>
    <dbReference type="NCBI Taxonomy" id="639200"/>
    <lineage>
        <taxon>Bacteria</taxon>
        <taxon>Pseudomonadati</taxon>
        <taxon>Pseudomonadota</taxon>
        <taxon>Betaproteobacteria</taxon>
        <taxon>Burkholderiales</taxon>
        <taxon>Sphaerotilaceae</taxon>
        <taxon>Sphaerotilus</taxon>
    </lineage>
</organism>
<dbReference type="OrthoDB" id="9790194at2"/>
<comment type="similarity">
    <text evidence="1">Belongs to the SCO1/2 family.</text>
</comment>
<dbReference type="KEGG" id="snn:EWH46_15270"/>
<accession>A0A5C1Q3V7</accession>
<dbReference type="EMBL" id="CP035708">
    <property type="protein sequence ID" value="QEN02735.1"/>
    <property type="molecule type" value="Genomic_DNA"/>
</dbReference>
<protein>
    <submittedName>
        <fullName evidence="7">SCO family protein</fullName>
    </submittedName>
</protein>
<dbReference type="Gene3D" id="3.40.30.10">
    <property type="entry name" value="Glutaredoxin"/>
    <property type="match status" value="1"/>
</dbReference>
<dbReference type="Pfam" id="PF02630">
    <property type="entry name" value="SCO1-SenC"/>
    <property type="match status" value="1"/>
</dbReference>
<feature type="binding site" evidence="3">
    <location>
        <position position="107"/>
    </location>
    <ligand>
        <name>Cu cation</name>
        <dbReference type="ChEBI" id="CHEBI:23378"/>
    </ligand>
</feature>
<dbReference type="PANTHER" id="PTHR12151:SF25">
    <property type="entry name" value="LINALOOL DEHYDRATASE_ISOMERASE DOMAIN-CONTAINING PROTEIN"/>
    <property type="match status" value="1"/>
</dbReference>
<dbReference type="PROSITE" id="PS51352">
    <property type="entry name" value="THIOREDOXIN_2"/>
    <property type="match status" value="1"/>
</dbReference>
<reference evidence="7 8" key="1">
    <citation type="submission" date="2019-02" db="EMBL/GenBank/DDBJ databases">
        <title>Complete Genome Sequence and Methylome Analysis of Sphaerotilus natans subsp. sulfidivorans D-507.</title>
        <authorList>
            <person name="Fomenkov A."/>
            <person name="Gridneva E."/>
            <person name="Smolyakov D."/>
            <person name="Dubinina G."/>
            <person name="Vincze T."/>
            <person name="Grabovich M."/>
            <person name="Roberts R.J."/>
        </authorList>
    </citation>
    <scope>NUCLEOTIDE SEQUENCE [LARGE SCALE GENOMIC DNA]</scope>
    <source>
        <strain evidence="7 8">D-507</strain>
    </source>
</reference>
<dbReference type="CDD" id="cd02968">
    <property type="entry name" value="SCO"/>
    <property type="match status" value="1"/>
</dbReference>
<evidence type="ECO:0000256" key="4">
    <source>
        <dbReference type="PIRSR" id="PIRSR603782-2"/>
    </source>
</evidence>
<dbReference type="AlphaFoldDB" id="A0A5C1Q3V7"/>
<evidence type="ECO:0000256" key="2">
    <source>
        <dbReference type="ARBA" id="ARBA00023008"/>
    </source>
</evidence>
<keyword evidence="3" id="KW-0479">Metal-binding</keyword>
<dbReference type="PROSITE" id="PS51318">
    <property type="entry name" value="TAT"/>
    <property type="match status" value="1"/>
</dbReference>
<dbReference type="GO" id="GO:0046872">
    <property type="term" value="F:metal ion binding"/>
    <property type="evidence" value="ECO:0007669"/>
    <property type="project" value="UniProtKB-KW"/>
</dbReference>
<feature type="binding site" evidence="3">
    <location>
        <position position="192"/>
    </location>
    <ligand>
        <name>Cu cation</name>
        <dbReference type="ChEBI" id="CHEBI:23378"/>
    </ligand>
</feature>
<keyword evidence="2 3" id="KW-0186">Copper</keyword>
<feature type="region of interest" description="Disordered" evidence="5">
    <location>
        <begin position="1"/>
        <end position="26"/>
    </location>
</feature>
<evidence type="ECO:0000259" key="6">
    <source>
        <dbReference type="PROSITE" id="PS51352"/>
    </source>
</evidence>
<proteinExistence type="inferred from homology"/>
<sequence length="230" mass="24576">MAVTETSDRHSARHHAASSSPSSSRRRLLRRAPAALALLGASGGALLAGCERSAPPIAFKSLDITGADYARQLALTDARTEQPFLLSNLKGKIVVVFFGFTQCPDVCPTTLSALAETRQLLGPDGARLVGVFVTVDPKRDTAALMKAYVGSFSPDWVPLRGSADEVAAAAKEFKIFYREVPGKTESSYTIDHTAASYVFDTQGKVRLYVRHNTPPADLAADIRTLLAQAG</sequence>
<dbReference type="InterPro" id="IPR003782">
    <property type="entry name" value="SCO1/SenC"/>
</dbReference>
<feature type="binding site" evidence="3">
    <location>
        <position position="103"/>
    </location>
    <ligand>
        <name>Cu cation</name>
        <dbReference type="ChEBI" id="CHEBI:23378"/>
    </ligand>
</feature>
<name>A0A5C1Q3V7_9BURK</name>
<feature type="compositionally biased region" description="Basic and acidic residues" evidence="5">
    <location>
        <begin position="1"/>
        <end position="10"/>
    </location>
</feature>
<evidence type="ECO:0000256" key="3">
    <source>
        <dbReference type="PIRSR" id="PIRSR603782-1"/>
    </source>
</evidence>
<evidence type="ECO:0000256" key="1">
    <source>
        <dbReference type="ARBA" id="ARBA00010996"/>
    </source>
</evidence>
<dbReference type="PANTHER" id="PTHR12151">
    <property type="entry name" value="ELECTRON TRANSPORT PROTIN SCO1/SENC FAMILY MEMBER"/>
    <property type="match status" value="1"/>
</dbReference>
<feature type="disulfide bond" description="Redox-active" evidence="4">
    <location>
        <begin position="103"/>
        <end position="107"/>
    </location>
</feature>
<evidence type="ECO:0000313" key="7">
    <source>
        <dbReference type="EMBL" id="QEN02735.1"/>
    </source>
</evidence>
<dbReference type="InterPro" id="IPR036249">
    <property type="entry name" value="Thioredoxin-like_sf"/>
</dbReference>
<evidence type="ECO:0000313" key="8">
    <source>
        <dbReference type="Proteomes" id="UP000323522"/>
    </source>
</evidence>
<dbReference type="Proteomes" id="UP000323522">
    <property type="component" value="Chromosome"/>
</dbReference>
<dbReference type="InterPro" id="IPR013766">
    <property type="entry name" value="Thioredoxin_domain"/>
</dbReference>